<dbReference type="RefSeq" id="WP_230503184.1">
    <property type="nucleotide sequence ID" value="NZ_CAKJTJ010000022.1"/>
</dbReference>
<comment type="similarity">
    <text evidence="1">Belongs to the AHA1 family.</text>
</comment>
<sequence length="159" mass="18740">MNQFGKLYQADNRYCLQFERFFPKQTEEVFQTLTDSHLFTLWYPFATGEVEWRVGGKIHFNDGDGSLYEGVISKLEAPSTFVFKEVEDLLEMYVKKEMNGCKLTFIHTFDNKEMAMYIAAGWHRCLDVFEQIVNGEEIEWKNNASSLRSYYKEIFTTTT</sequence>
<evidence type="ECO:0000259" key="2">
    <source>
        <dbReference type="Pfam" id="PF08327"/>
    </source>
</evidence>
<reference evidence="3 4" key="1">
    <citation type="submission" date="2021-10" db="EMBL/GenBank/DDBJ databases">
        <authorList>
            <person name="Criscuolo A."/>
        </authorList>
    </citation>
    <scope>NUCLEOTIDE SEQUENCE [LARGE SCALE GENOMIC DNA]</scope>
    <source>
        <strain evidence="4">CIP 111883</strain>
    </source>
</reference>
<dbReference type="Pfam" id="PF08327">
    <property type="entry name" value="AHSA1"/>
    <property type="match status" value="1"/>
</dbReference>
<gene>
    <name evidence="3" type="ORF">BACCIP111883_03287</name>
</gene>
<dbReference type="InterPro" id="IPR013538">
    <property type="entry name" value="ASHA1/2-like_C"/>
</dbReference>
<name>A0ABN8ADY7_9BACI</name>
<evidence type="ECO:0000256" key="1">
    <source>
        <dbReference type="ARBA" id="ARBA00006817"/>
    </source>
</evidence>
<organism evidence="3 4">
    <name type="scientific">Sutcliffiella rhizosphaerae</name>
    <dbReference type="NCBI Taxonomy" id="2880967"/>
    <lineage>
        <taxon>Bacteria</taxon>
        <taxon>Bacillati</taxon>
        <taxon>Bacillota</taxon>
        <taxon>Bacilli</taxon>
        <taxon>Bacillales</taxon>
        <taxon>Bacillaceae</taxon>
        <taxon>Sutcliffiella</taxon>
    </lineage>
</organism>
<protein>
    <recommendedName>
        <fullName evidence="2">Activator of Hsp90 ATPase homologue 1/2-like C-terminal domain-containing protein</fullName>
    </recommendedName>
</protein>
<comment type="caution">
    <text evidence="3">The sequence shown here is derived from an EMBL/GenBank/DDBJ whole genome shotgun (WGS) entry which is preliminary data.</text>
</comment>
<evidence type="ECO:0000313" key="4">
    <source>
        <dbReference type="Proteomes" id="UP000789833"/>
    </source>
</evidence>
<dbReference type="InterPro" id="IPR023393">
    <property type="entry name" value="START-like_dom_sf"/>
</dbReference>
<dbReference type="EMBL" id="CAKJTJ010000022">
    <property type="protein sequence ID" value="CAG9622496.1"/>
    <property type="molecule type" value="Genomic_DNA"/>
</dbReference>
<feature type="domain" description="Activator of Hsp90 ATPase homologue 1/2-like C-terminal" evidence="2">
    <location>
        <begin position="27"/>
        <end position="133"/>
    </location>
</feature>
<proteinExistence type="inferred from homology"/>
<accession>A0ABN8ADY7</accession>
<dbReference type="Proteomes" id="UP000789833">
    <property type="component" value="Unassembled WGS sequence"/>
</dbReference>
<dbReference type="Gene3D" id="3.30.530.20">
    <property type="match status" value="1"/>
</dbReference>
<evidence type="ECO:0000313" key="3">
    <source>
        <dbReference type="EMBL" id="CAG9622496.1"/>
    </source>
</evidence>
<dbReference type="SUPFAM" id="SSF55961">
    <property type="entry name" value="Bet v1-like"/>
    <property type="match status" value="1"/>
</dbReference>
<keyword evidence="4" id="KW-1185">Reference proteome</keyword>